<evidence type="ECO:0000313" key="2">
    <source>
        <dbReference type="Proteomes" id="UP000814033"/>
    </source>
</evidence>
<accession>A0ACB8RJB6</accession>
<comment type="caution">
    <text evidence="1">The sequence shown here is derived from an EMBL/GenBank/DDBJ whole genome shotgun (WGS) entry which is preliminary data.</text>
</comment>
<evidence type="ECO:0000313" key="1">
    <source>
        <dbReference type="EMBL" id="KAI0044334.1"/>
    </source>
</evidence>
<proteinExistence type="predicted"/>
<protein>
    <submittedName>
        <fullName evidence="1">Uncharacterized protein</fullName>
    </submittedName>
</protein>
<organism evidence="1 2">
    <name type="scientific">Auriscalpium vulgare</name>
    <dbReference type="NCBI Taxonomy" id="40419"/>
    <lineage>
        <taxon>Eukaryota</taxon>
        <taxon>Fungi</taxon>
        <taxon>Dikarya</taxon>
        <taxon>Basidiomycota</taxon>
        <taxon>Agaricomycotina</taxon>
        <taxon>Agaricomycetes</taxon>
        <taxon>Russulales</taxon>
        <taxon>Auriscalpiaceae</taxon>
        <taxon>Auriscalpium</taxon>
    </lineage>
</organism>
<dbReference type="EMBL" id="MU275986">
    <property type="protein sequence ID" value="KAI0044334.1"/>
    <property type="molecule type" value="Genomic_DNA"/>
</dbReference>
<gene>
    <name evidence="1" type="ORF">FA95DRAFT_264367</name>
</gene>
<reference evidence="1" key="2">
    <citation type="journal article" date="2022" name="New Phytol.">
        <title>Evolutionary transition to the ectomycorrhizal habit in the genomes of a hyperdiverse lineage of mushroom-forming fungi.</title>
        <authorList>
            <person name="Looney B."/>
            <person name="Miyauchi S."/>
            <person name="Morin E."/>
            <person name="Drula E."/>
            <person name="Courty P.E."/>
            <person name="Kohler A."/>
            <person name="Kuo A."/>
            <person name="LaButti K."/>
            <person name="Pangilinan J."/>
            <person name="Lipzen A."/>
            <person name="Riley R."/>
            <person name="Andreopoulos W."/>
            <person name="He G."/>
            <person name="Johnson J."/>
            <person name="Nolan M."/>
            <person name="Tritt A."/>
            <person name="Barry K.W."/>
            <person name="Grigoriev I.V."/>
            <person name="Nagy L.G."/>
            <person name="Hibbett D."/>
            <person name="Henrissat B."/>
            <person name="Matheny P.B."/>
            <person name="Labbe J."/>
            <person name="Martin F.M."/>
        </authorList>
    </citation>
    <scope>NUCLEOTIDE SEQUENCE</scope>
    <source>
        <strain evidence="1">FP105234-sp</strain>
    </source>
</reference>
<name>A0ACB8RJB6_9AGAM</name>
<sequence length="369" mass="40632">MKSRRNYKAAGATLLSTGSSLDYPTHTASREFSAAMSPMAPMVNMASTTAPILFGSLGNWCLYGALVLQVYMYNLSFPDDRKFLKFLVYGIFAIETVQTALNGVDMYHWFGSGWGHFEVLLKPQYSPMNVPFVSGIVTFSIQVFFCHRISTLNKSLWWLTILISMISLLQAIGGIGSGIQGFLHPGVEATHAKITETLVYLWLLGDAVADVLIATSMTTLLLRARNPHHPSSHRMISRLVRLTIETNIVSASVAVTALILYAAVPAHPYFFVPSFIISKIYSNTLLVTLNNRTTLRRIEPDGSQLHISHPDLPMSSTRSAGQIRPSKRLTEAASGPMSDDVMPDPFKARSLTDETTPDVIRLTTMGVCV</sequence>
<dbReference type="Proteomes" id="UP000814033">
    <property type="component" value="Unassembled WGS sequence"/>
</dbReference>
<keyword evidence="2" id="KW-1185">Reference proteome</keyword>
<reference evidence="1" key="1">
    <citation type="submission" date="2021-02" db="EMBL/GenBank/DDBJ databases">
        <authorList>
            <consortium name="DOE Joint Genome Institute"/>
            <person name="Ahrendt S."/>
            <person name="Looney B.P."/>
            <person name="Miyauchi S."/>
            <person name="Morin E."/>
            <person name="Drula E."/>
            <person name="Courty P.E."/>
            <person name="Chicoki N."/>
            <person name="Fauchery L."/>
            <person name="Kohler A."/>
            <person name="Kuo A."/>
            <person name="Labutti K."/>
            <person name="Pangilinan J."/>
            <person name="Lipzen A."/>
            <person name="Riley R."/>
            <person name="Andreopoulos W."/>
            <person name="He G."/>
            <person name="Johnson J."/>
            <person name="Barry K.W."/>
            <person name="Grigoriev I.V."/>
            <person name="Nagy L."/>
            <person name="Hibbett D."/>
            <person name="Henrissat B."/>
            <person name="Matheny P.B."/>
            <person name="Labbe J."/>
            <person name="Martin F."/>
        </authorList>
    </citation>
    <scope>NUCLEOTIDE SEQUENCE</scope>
    <source>
        <strain evidence="1">FP105234-sp</strain>
    </source>
</reference>